<evidence type="ECO:0000313" key="4">
    <source>
        <dbReference type="Proteomes" id="UP000582231"/>
    </source>
</evidence>
<comment type="caution">
    <text evidence="3">The sequence shown here is derived from an EMBL/GenBank/DDBJ whole genome shotgun (WGS) entry which is preliminary data.</text>
</comment>
<dbReference type="PANTHER" id="PTHR12286">
    <property type="entry name" value="SACCHAROPINE DEHYDROGENASE-LIKE OXIDOREDUCTASE"/>
    <property type="match status" value="1"/>
</dbReference>
<reference evidence="3 4" key="1">
    <citation type="submission" date="2020-07" db="EMBL/GenBank/DDBJ databases">
        <title>Sequencing the genomes of 1000 actinobacteria strains.</title>
        <authorList>
            <person name="Klenk H.-P."/>
        </authorList>
    </citation>
    <scope>NUCLEOTIDE SEQUENCE [LARGE SCALE GENOMIC DNA]</scope>
    <source>
        <strain evidence="3 4">DSM 19082</strain>
    </source>
</reference>
<dbReference type="EMBL" id="JACCBF010000001">
    <property type="protein sequence ID" value="NYD33216.1"/>
    <property type="molecule type" value="Genomic_DNA"/>
</dbReference>
<organism evidence="3 4">
    <name type="scientific">Nocardioides kongjuensis</name>
    <dbReference type="NCBI Taxonomy" id="349522"/>
    <lineage>
        <taxon>Bacteria</taxon>
        <taxon>Bacillati</taxon>
        <taxon>Actinomycetota</taxon>
        <taxon>Actinomycetes</taxon>
        <taxon>Propionibacteriales</taxon>
        <taxon>Nocardioidaceae</taxon>
        <taxon>Nocardioides</taxon>
    </lineage>
</organism>
<feature type="domain" description="Saccharopine dehydrogenase NADP binding" evidence="2">
    <location>
        <begin position="10"/>
        <end position="126"/>
    </location>
</feature>
<dbReference type="GO" id="GO:0009247">
    <property type="term" value="P:glycolipid biosynthetic process"/>
    <property type="evidence" value="ECO:0007669"/>
    <property type="project" value="TreeGrafter"/>
</dbReference>
<proteinExistence type="predicted"/>
<dbReference type="Gene3D" id="3.40.50.720">
    <property type="entry name" value="NAD(P)-binding Rossmann-like Domain"/>
    <property type="match status" value="1"/>
</dbReference>
<evidence type="ECO:0000256" key="1">
    <source>
        <dbReference type="SAM" id="MobiDB-lite"/>
    </source>
</evidence>
<gene>
    <name evidence="3" type="ORF">BJ958_004762</name>
</gene>
<feature type="region of interest" description="Disordered" evidence="1">
    <location>
        <begin position="206"/>
        <end position="228"/>
    </location>
</feature>
<feature type="compositionally biased region" description="Basic and acidic residues" evidence="1">
    <location>
        <begin position="206"/>
        <end position="222"/>
    </location>
</feature>
<sequence length="396" mass="41720">MADSTRPYDVVLFGATGFTGGLTADYLAAHAPAGLRWALAGRNERKLESVRDHLAAANPALADLPLLVADAADADALAEVVATTKVVATTVGPYVEFGGPLVAACANAGTDYVDLTGEPEFVDRTYVEHNAAAEGSGARLVHSCGFDSIPHDLGAYFTIKELAKEVGGEITTPVSMRGVVRAGAGFSGGTFHSALTAFSRARQMKEASTARRRLEPRPEGRRSRAVAGRPRRDHDLGYWLLPLPTIDPFVVARSGAHLPSYGPDFSYSHFAGTKTLRYAAGGAVGVTGLTLAAQVPPLRNALLKRVPQGEGPSPSRREKSWFTVDFVAETAGAKVRTRVSGGDPGYTETAKMLAESALCLALDDNPNVSGQVTTATAMGDALLGRLERAGITFERR</sequence>
<dbReference type="AlphaFoldDB" id="A0A852RVL3"/>
<dbReference type="InterPro" id="IPR036291">
    <property type="entry name" value="NAD(P)-bd_dom_sf"/>
</dbReference>
<dbReference type="SUPFAM" id="SSF51735">
    <property type="entry name" value="NAD(P)-binding Rossmann-fold domains"/>
    <property type="match status" value="1"/>
</dbReference>
<evidence type="ECO:0000313" key="3">
    <source>
        <dbReference type="EMBL" id="NYD33216.1"/>
    </source>
</evidence>
<dbReference type="Pfam" id="PF03435">
    <property type="entry name" value="Sacchrp_dh_NADP"/>
    <property type="match status" value="1"/>
</dbReference>
<protein>
    <submittedName>
        <fullName evidence="3">Short subunit dehydrogenase-like uncharacterized protein</fullName>
    </submittedName>
</protein>
<accession>A0A852RVL3</accession>
<dbReference type="InterPro" id="IPR005097">
    <property type="entry name" value="Sacchrp_dh_NADP-bd"/>
</dbReference>
<evidence type="ECO:0000259" key="2">
    <source>
        <dbReference type="Pfam" id="PF03435"/>
    </source>
</evidence>
<dbReference type="PANTHER" id="PTHR12286:SF5">
    <property type="entry name" value="SACCHAROPINE DEHYDROGENASE-LIKE OXIDOREDUCTASE"/>
    <property type="match status" value="1"/>
</dbReference>
<dbReference type="RefSeq" id="WP_179729298.1">
    <property type="nucleotide sequence ID" value="NZ_BAABEF010000001.1"/>
</dbReference>
<dbReference type="InterPro" id="IPR051276">
    <property type="entry name" value="Saccharopine_DH-like_oxidrdct"/>
</dbReference>
<dbReference type="Proteomes" id="UP000582231">
    <property type="component" value="Unassembled WGS sequence"/>
</dbReference>
<name>A0A852RVL3_9ACTN</name>
<dbReference type="GO" id="GO:0005886">
    <property type="term" value="C:plasma membrane"/>
    <property type="evidence" value="ECO:0007669"/>
    <property type="project" value="TreeGrafter"/>
</dbReference>
<keyword evidence="4" id="KW-1185">Reference proteome</keyword>